<dbReference type="RefSeq" id="WP_382370451.1">
    <property type="nucleotide sequence ID" value="NZ_JBHRZI010000010.1"/>
</dbReference>
<gene>
    <name evidence="1" type="ORF">ACFOWZ_07310</name>
</gene>
<sequence length="98" mass="10127">MDIDVDTGRLSAEADTLGAHRSWLRQASSDLAAGCATAKGACGHNADGGLADAVGRLENAWTTTVTGIEKEVGGIADVMRSLAAMYASLDRQGAEEFE</sequence>
<protein>
    <recommendedName>
        <fullName evidence="3">Excreted virulence factor EspC, type VII ESX diderm</fullName>
    </recommendedName>
</protein>
<dbReference type="EMBL" id="JBHRZI010000010">
    <property type="protein sequence ID" value="MFC3891281.1"/>
    <property type="molecule type" value="Genomic_DNA"/>
</dbReference>
<comment type="caution">
    <text evidence="1">The sequence shown here is derived from an EMBL/GenBank/DDBJ whole genome shotgun (WGS) entry which is preliminary data.</text>
</comment>
<evidence type="ECO:0000313" key="1">
    <source>
        <dbReference type="EMBL" id="MFC3891281.1"/>
    </source>
</evidence>
<reference evidence="2" key="1">
    <citation type="journal article" date="2019" name="Int. J. Syst. Evol. Microbiol.">
        <title>The Global Catalogue of Microorganisms (GCM) 10K type strain sequencing project: providing services to taxonomists for standard genome sequencing and annotation.</title>
        <authorList>
            <consortium name="The Broad Institute Genomics Platform"/>
            <consortium name="The Broad Institute Genome Sequencing Center for Infectious Disease"/>
            <person name="Wu L."/>
            <person name="Ma J."/>
        </authorList>
    </citation>
    <scope>NUCLEOTIDE SEQUENCE [LARGE SCALE GENOMIC DNA]</scope>
    <source>
        <strain evidence="2">CGMCC 4.7405</strain>
    </source>
</reference>
<name>A0ABV8BLW2_9PSEU</name>
<organism evidence="1 2">
    <name type="scientific">Lentzea rhizosphaerae</name>
    <dbReference type="NCBI Taxonomy" id="2041025"/>
    <lineage>
        <taxon>Bacteria</taxon>
        <taxon>Bacillati</taxon>
        <taxon>Actinomycetota</taxon>
        <taxon>Actinomycetes</taxon>
        <taxon>Pseudonocardiales</taxon>
        <taxon>Pseudonocardiaceae</taxon>
        <taxon>Lentzea</taxon>
    </lineage>
</organism>
<proteinExistence type="predicted"/>
<evidence type="ECO:0008006" key="3">
    <source>
        <dbReference type="Google" id="ProtNLM"/>
    </source>
</evidence>
<evidence type="ECO:0000313" key="2">
    <source>
        <dbReference type="Proteomes" id="UP001595690"/>
    </source>
</evidence>
<keyword evidence="2" id="KW-1185">Reference proteome</keyword>
<accession>A0ABV8BLW2</accession>
<dbReference type="Proteomes" id="UP001595690">
    <property type="component" value="Unassembled WGS sequence"/>
</dbReference>